<name>V9W011_9RHOB</name>
<dbReference type="HOGENOM" id="CLU_2825838_0_0_5"/>
<dbReference type="KEGG" id="lmd:METH_07010"/>
<keyword evidence="2" id="KW-1185">Reference proteome</keyword>
<dbReference type="PATRIC" id="fig|999552.6.peg.1408"/>
<reference evidence="1 2" key="1">
    <citation type="submission" date="2013-09" db="EMBL/GenBank/DDBJ databases">
        <authorList>
            <consortium name="DOE Joint Genome Institute"/>
            <person name="Klenk H.-P."/>
            <person name="Huntemann M."/>
            <person name="Han J."/>
            <person name="Chen A."/>
            <person name="Kyrpides N."/>
            <person name="Mavromatis K."/>
            <person name="Markowitz V."/>
            <person name="Palaniappan K."/>
            <person name="Ivanova N."/>
            <person name="Schaumberg A."/>
            <person name="Pati A."/>
            <person name="Liolios K."/>
            <person name="Nordberg H.P."/>
            <person name="Cantor M.N."/>
            <person name="Hua S.X."/>
            <person name="Woyke T."/>
        </authorList>
    </citation>
    <scope>NUCLEOTIDE SEQUENCE [LARGE SCALE GENOMIC DNA]</scope>
    <source>
        <strain evidence="1 2">DSM 14336</strain>
    </source>
</reference>
<sequence length="66" mass="7401">MNFLDLGKTRSGYLNALSQAGLQVAMFTDFEKVPKTAADTGRQFQMPGFAIEQADHTRNSAFWLFL</sequence>
<evidence type="ECO:0000313" key="2">
    <source>
        <dbReference type="Proteomes" id="UP000018780"/>
    </source>
</evidence>
<protein>
    <submittedName>
        <fullName evidence="1">Uncharacterized protein</fullName>
    </submittedName>
</protein>
<dbReference type="EMBL" id="CP006773">
    <property type="protein sequence ID" value="AHD02970.1"/>
    <property type="molecule type" value="Genomic_DNA"/>
</dbReference>
<accession>V9W011</accession>
<dbReference type="AlphaFoldDB" id="V9W011"/>
<organism evidence="1 2">
    <name type="scientific">Leisingera methylohalidivorans DSM 14336</name>
    <dbReference type="NCBI Taxonomy" id="999552"/>
    <lineage>
        <taxon>Bacteria</taxon>
        <taxon>Pseudomonadati</taxon>
        <taxon>Pseudomonadota</taxon>
        <taxon>Alphaproteobacteria</taxon>
        <taxon>Rhodobacterales</taxon>
        <taxon>Roseobacteraceae</taxon>
        <taxon>Leisingera</taxon>
    </lineage>
</organism>
<evidence type="ECO:0000313" key="1">
    <source>
        <dbReference type="EMBL" id="AHD02970.1"/>
    </source>
</evidence>
<dbReference type="STRING" id="999552.METH_07010"/>
<proteinExistence type="predicted"/>
<dbReference type="Proteomes" id="UP000018780">
    <property type="component" value="Chromosome"/>
</dbReference>
<gene>
    <name evidence="1" type="ORF">METH_07010</name>
</gene>